<feature type="transmembrane region" description="Helical" evidence="6">
    <location>
        <begin position="123"/>
        <end position="148"/>
    </location>
</feature>
<dbReference type="Pfam" id="PF07690">
    <property type="entry name" value="MFS_1"/>
    <property type="match status" value="1"/>
</dbReference>
<dbReference type="GO" id="GO:0022857">
    <property type="term" value="F:transmembrane transporter activity"/>
    <property type="evidence" value="ECO:0007669"/>
    <property type="project" value="InterPro"/>
</dbReference>
<feature type="transmembrane region" description="Helical" evidence="6">
    <location>
        <begin position="330"/>
        <end position="355"/>
    </location>
</feature>
<feature type="transmembrane region" description="Helical" evidence="6">
    <location>
        <begin position="90"/>
        <end position="111"/>
    </location>
</feature>
<organism evidence="8 9">
    <name type="scientific">Frigidibacter albus</name>
    <dbReference type="NCBI Taxonomy" id="1465486"/>
    <lineage>
        <taxon>Bacteria</taxon>
        <taxon>Pseudomonadati</taxon>
        <taxon>Pseudomonadota</taxon>
        <taxon>Alphaproteobacteria</taxon>
        <taxon>Rhodobacterales</taxon>
        <taxon>Paracoccaceae</taxon>
        <taxon>Frigidibacter</taxon>
    </lineage>
</organism>
<feature type="transmembrane region" description="Helical" evidence="6">
    <location>
        <begin position="35"/>
        <end position="52"/>
    </location>
</feature>
<keyword evidence="5 6" id="KW-0472">Membrane</keyword>
<dbReference type="InterPro" id="IPR020846">
    <property type="entry name" value="MFS_dom"/>
</dbReference>
<dbReference type="SUPFAM" id="SSF103473">
    <property type="entry name" value="MFS general substrate transporter"/>
    <property type="match status" value="1"/>
</dbReference>
<feature type="domain" description="Major facilitator superfamily (MFS) profile" evidence="7">
    <location>
        <begin position="1"/>
        <end position="384"/>
    </location>
</feature>
<dbReference type="InterPro" id="IPR011701">
    <property type="entry name" value="MFS"/>
</dbReference>
<dbReference type="CDD" id="cd17320">
    <property type="entry name" value="MFS_MdfA_MDR_like"/>
    <property type="match status" value="1"/>
</dbReference>
<dbReference type="PROSITE" id="PS50850">
    <property type="entry name" value="MFS"/>
    <property type="match status" value="1"/>
</dbReference>
<evidence type="ECO:0000259" key="7">
    <source>
        <dbReference type="PROSITE" id="PS50850"/>
    </source>
</evidence>
<evidence type="ECO:0000256" key="3">
    <source>
        <dbReference type="ARBA" id="ARBA00022692"/>
    </source>
</evidence>
<proteinExistence type="predicted"/>
<accession>A0A6L8VFL1</accession>
<comment type="subcellular location">
    <subcellularLocation>
        <location evidence="1">Membrane</location>
        <topology evidence="1">Multi-pass membrane protein</topology>
    </subcellularLocation>
</comment>
<gene>
    <name evidence="8" type="ORF">GS660_08550</name>
</gene>
<comment type="caution">
    <text evidence="8">The sequence shown here is derived from an EMBL/GenBank/DDBJ whole genome shotgun (WGS) entry which is preliminary data.</text>
</comment>
<feature type="transmembrane region" description="Helical" evidence="6">
    <location>
        <begin position="240"/>
        <end position="261"/>
    </location>
</feature>
<feature type="transmembrane region" description="Helical" evidence="6">
    <location>
        <begin position="361"/>
        <end position="379"/>
    </location>
</feature>
<evidence type="ECO:0000256" key="6">
    <source>
        <dbReference type="SAM" id="Phobius"/>
    </source>
</evidence>
<evidence type="ECO:0000256" key="1">
    <source>
        <dbReference type="ARBA" id="ARBA00004141"/>
    </source>
</evidence>
<dbReference type="Gene3D" id="1.20.1720.10">
    <property type="entry name" value="Multidrug resistance protein D"/>
    <property type="match status" value="1"/>
</dbReference>
<protein>
    <submittedName>
        <fullName evidence="8">MFS transporter</fullName>
    </submittedName>
</protein>
<dbReference type="InterPro" id="IPR036259">
    <property type="entry name" value="MFS_trans_sf"/>
</dbReference>
<dbReference type="GO" id="GO:0005886">
    <property type="term" value="C:plasma membrane"/>
    <property type="evidence" value="ECO:0007669"/>
    <property type="project" value="TreeGrafter"/>
</dbReference>
<reference evidence="8 9" key="1">
    <citation type="submission" date="2020-01" db="EMBL/GenBank/DDBJ databases">
        <title>Frigidibacter albus SP32T (=CGMCC 1.13995T).</title>
        <authorList>
            <person name="Liao X."/>
        </authorList>
    </citation>
    <scope>NUCLEOTIDE SEQUENCE [LARGE SCALE GENOMIC DNA]</scope>
    <source>
        <strain evidence="8 9">SP32</strain>
    </source>
</reference>
<keyword evidence="3 6" id="KW-0812">Transmembrane</keyword>
<dbReference type="EMBL" id="WWNR01000004">
    <property type="protein sequence ID" value="MZQ89148.1"/>
    <property type="molecule type" value="Genomic_DNA"/>
</dbReference>
<feature type="transmembrane region" description="Helical" evidence="6">
    <location>
        <begin position="154"/>
        <end position="171"/>
    </location>
</feature>
<keyword evidence="4 6" id="KW-1133">Transmembrane helix</keyword>
<feature type="transmembrane region" description="Helical" evidence="6">
    <location>
        <begin position="273"/>
        <end position="295"/>
    </location>
</feature>
<evidence type="ECO:0000256" key="5">
    <source>
        <dbReference type="ARBA" id="ARBA00023136"/>
    </source>
</evidence>
<dbReference type="Proteomes" id="UP000477083">
    <property type="component" value="Unassembled WGS sequence"/>
</dbReference>
<evidence type="ECO:0000313" key="8">
    <source>
        <dbReference type="EMBL" id="MZQ89148.1"/>
    </source>
</evidence>
<evidence type="ECO:0000256" key="2">
    <source>
        <dbReference type="ARBA" id="ARBA00022448"/>
    </source>
</evidence>
<evidence type="ECO:0000313" key="9">
    <source>
        <dbReference type="Proteomes" id="UP000477083"/>
    </source>
</evidence>
<sequence>MLATLFAIIAFSIDAMLPALPQIAAELVPNDVNRAQLILTSFVLGMGVGTLFAGPISDATGRKIAITGGFALYIIGAVLAWRAQSIEMLLLARFLQGLGAAGPRIVSLALIRDLYQGREMARVTSFVMMIFILIPAVAPSIGAVVIAVTGWRGIFGAFIVFGLIGVLWLNLRQPETLPPAKRRPLTVVSLAAAAREVLADREVRVYTVVMTLGFGQMFAVLSSAQQLFSETYGRGDSFPLWFAAMALLAGTGSILNAKLVVRLGMRRIAVMAYMMQTLVSAVMLGLALTGALPAWAEFPAFFFWVTSVFFMAGITFGNLNALALQRMGHIAGMAASIVAAVSTILAVVIAAPLGLMFDGTAMPLIVGVLVCSAIAWVLMRRTVTTG</sequence>
<feature type="transmembrane region" description="Helical" evidence="6">
    <location>
        <begin position="205"/>
        <end position="228"/>
    </location>
</feature>
<dbReference type="PANTHER" id="PTHR23502">
    <property type="entry name" value="MAJOR FACILITATOR SUPERFAMILY"/>
    <property type="match status" value="1"/>
</dbReference>
<feature type="transmembrane region" description="Helical" evidence="6">
    <location>
        <begin position="64"/>
        <end position="84"/>
    </location>
</feature>
<evidence type="ECO:0000256" key="4">
    <source>
        <dbReference type="ARBA" id="ARBA00022989"/>
    </source>
</evidence>
<dbReference type="OrthoDB" id="9800416at2"/>
<dbReference type="AlphaFoldDB" id="A0A6L8VFL1"/>
<dbReference type="PANTHER" id="PTHR23502:SF132">
    <property type="entry name" value="POLYAMINE TRANSPORTER 2-RELATED"/>
    <property type="match status" value="1"/>
</dbReference>
<keyword evidence="2" id="KW-0813">Transport</keyword>
<feature type="transmembrane region" description="Helical" evidence="6">
    <location>
        <begin position="301"/>
        <end position="323"/>
    </location>
</feature>
<keyword evidence="9" id="KW-1185">Reference proteome</keyword>
<name>A0A6L8VFL1_9RHOB</name>